<evidence type="ECO:0000313" key="2">
    <source>
        <dbReference type="EMBL" id="NYG59774.1"/>
    </source>
</evidence>
<feature type="domain" description="Methyltransferase FkbM" evidence="1">
    <location>
        <begin position="88"/>
        <end position="244"/>
    </location>
</feature>
<keyword evidence="3" id="KW-1185">Reference proteome</keyword>
<dbReference type="Proteomes" id="UP000540656">
    <property type="component" value="Unassembled WGS sequence"/>
</dbReference>
<dbReference type="InterPro" id="IPR052514">
    <property type="entry name" value="SAM-dependent_MTase"/>
</dbReference>
<dbReference type="Gene3D" id="3.40.50.150">
    <property type="entry name" value="Vaccinia Virus protein VP39"/>
    <property type="match status" value="1"/>
</dbReference>
<sequence>MIRSVGHAAKRTKQTVTSFDNGPRILVDLLRKRVTGSPEDISLKLKGFDVLAPNVPGARFPVYEALVEDAYRIPWLTAGLSDSPVAVDMGGHIGSFALAFAGVHPTGRVVCFEATPGTYTYLQKNIARNGLSDRVVAHNIAVSDHEGELVMASHGDGSGHNGVLHLGEAGLQTISVPCLPAAAAFDMAAGPVEVVKMDIEGAEYDMILNSSPSDWASVQRVVMEYHDLPGRDWTELRDWFSDAGLVEQDREADPYKNLGLAWLSRTPLD</sequence>
<dbReference type="InterPro" id="IPR029063">
    <property type="entry name" value="SAM-dependent_MTases_sf"/>
</dbReference>
<organism evidence="2 3">
    <name type="scientific">Nocardioides daedukensis</name>
    <dbReference type="NCBI Taxonomy" id="634462"/>
    <lineage>
        <taxon>Bacteria</taxon>
        <taxon>Bacillati</taxon>
        <taxon>Actinomycetota</taxon>
        <taxon>Actinomycetes</taxon>
        <taxon>Propionibacteriales</taxon>
        <taxon>Nocardioidaceae</taxon>
        <taxon>Nocardioides</taxon>
    </lineage>
</organism>
<reference evidence="2 3" key="1">
    <citation type="submission" date="2020-07" db="EMBL/GenBank/DDBJ databases">
        <title>Sequencing the genomes of 1000 actinobacteria strains.</title>
        <authorList>
            <person name="Klenk H.-P."/>
        </authorList>
    </citation>
    <scope>NUCLEOTIDE SEQUENCE [LARGE SCALE GENOMIC DNA]</scope>
    <source>
        <strain evidence="2 3">DSM 23819</strain>
    </source>
</reference>
<dbReference type="GO" id="GO:0008168">
    <property type="term" value="F:methyltransferase activity"/>
    <property type="evidence" value="ECO:0007669"/>
    <property type="project" value="UniProtKB-KW"/>
</dbReference>
<dbReference type="AlphaFoldDB" id="A0A7Y9UU22"/>
<dbReference type="InterPro" id="IPR006342">
    <property type="entry name" value="FkbM_mtfrase"/>
</dbReference>
<dbReference type="SUPFAM" id="SSF53335">
    <property type="entry name" value="S-adenosyl-L-methionine-dependent methyltransferases"/>
    <property type="match status" value="1"/>
</dbReference>
<comment type="caution">
    <text evidence="2">The sequence shown here is derived from an EMBL/GenBank/DDBJ whole genome shotgun (WGS) entry which is preliminary data.</text>
</comment>
<dbReference type="EMBL" id="JACCAA010000001">
    <property type="protein sequence ID" value="NYG59774.1"/>
    <property type="molecule type" value="Genomic_DNA"/>
</dbReference>
<evidence type="ECO:0000259" key="1">
    <source>
        <dbReference type="Pfam" id="PF05050"/>
    </source>
</evidence>
<evidence type="ECO:0000313" key="3">
    <source>
        <dbReference type="Proteomes" id="UP000540656"/>
    </source>
</evidence>
<name>A0A7Y9UU22_9ACTN</name>
<keyword evidence="2" id="KW-0489">Methyltransferase</keyword>
<protein>
    <submittedName>
        <fullName evidence="2">FkbM family methyltransferase</fullName>
    </submittedName>
</protein>
<dbReference type="PANTHER" id="PTHR34203:SF15">
    <property type="entry name" value="SLL1173 PROTEIN"/>
    <property type="match status" value="1"/>
</dbReference>
<accession>A0A7Y9UU22</accession>
<gene>
    <name evidence="2" type="ORF">BJ980_002697</name>
</gene>
<dbReference type="Pfam" id="PF05050">
    <property type="entry name" value="Methyltransf_21"/>
    <property type="match status" value="1"/>
</dbReference>
<dbReference type="NCBIfam" id="TIGR01444">
    <property type="entry name" value="fkbM_fam"/>
    <property type="match status" value="1"/>
</dbReference>
<proteinExistence type="predicted"/>
<dbReference type="RefSeq" id="WP_179502790.1">
    <property type="nucleotide sequence ID" value="NZ_JACCAA010000001.1"/>
</dbReference>
<keyword evidence="2" id="KW-0808">Transferase</keyword>
<dbReference type="GO" id="GO:0032259">
    <property type="term" value="P:methylation"/>
    <property type="evidence" value="ECO:0007669"/>
    <property type="project" value="UniProtKB-KW"/>
</dbReference>
<dbReference type="PANTHER" id="PTHR34203">
    <property type="entry name" value="METHYLTRANSFERASE, FKBM FAMILY PROTEIN"/>
    <property type="match status" value="1"/>
</dbReference>